<reference evidence="1 2" key="1">
    <citation type="submission" date="2022-03" db="EMBL/GenBank/DDBJ databases">
        <authorList>
            <person name="Jo J.-H."/>
            <person name="Im W.-T."/>
        </authorList>
    </citation>
    <scope>NUCLEOTIDE SEQUENCE [LARGE SCALE GENOMIC DNA]</scope>
    <source>
        <strain evidence="1 2">SM33</strain>
    </source>
</reference>
<evidence type="ECO:0000313" key="1">
    <source>
        <dbReference type="EMBL" id="MCH8617231.1"/>
    </source>
</evidence>
<dbReference type="InterPro" id="IPR029035">
    <property type="entry name" value="DHS-like_NAD/FAD-binding_dom"/>
</dbReference>
<sequence length="297" mass="33957">MVPAKGPRQSTFQIDNFLRQAIQVSQTYRDQFHVSIDQDYLRRGLEGLLGLPEESEYDPDSILRQYLDVLGSLLCIDSPDIGYICDFLKQTNGTLECIGTLNYDTLVEQAGKQENVDFDYGLSQWNERRVIRFLPSQQRLIKLHGSVNWYSIKRDEIVFEQSEKSWKQRPRAMVFGGQSEKLNPDGPFLSLRHEFQRALDRTNVLAIVGYSFSDNHLNAMLRSWVAVKRKAKLIVLDPEGLSKAAPLLRSFPTQRKDPSANETIEVVEIKGKFRGNVARLVEALKLPPKPMRASNSK</sequence>
<organism evidence="1 2">
    <name type="scientific">Sphingomonas telluris</name>
    <dbReference type="NCBI Taxonomy" id="2907998"/>
    <lineage>
        <taxon>Bacteria</taxon>
        <taxon>Pseudomonadati</taxon>
        <taxon>Pseudomonadota</taxon>
        <taxon>Alphaproteobacteria</taxon>
        <taxon>Sphingomonadales</taxon>
        <taxon>Sphingomonadaceae</taxon>
        <taxon>Sphingomonas</taxon>
    </lineage>
</organism>
<proteinExistence type="predicted"/>
<dbReference type="RefSeq" id="WP_241448095.1">
    <property type="nucleotide sequence ID" value="NZ_JAKZHW010000002.1"/>
</dbReference>
<comment type="caution">
    <text evidence="1">The sequence shown here is derived from an EMBL/GenBank/DDBJ whole genome shotgun (WGS) entry which is preliminary data.</text>
</comment>
<accession>A0ABS9VQJ4</accession>
<protein>
    <submittedName>
        <fullName evidence="1">SIR2 family protein</fullName>
    </submittedName>
</protein>
<evidence type="ECO:0000313" key="2">
    <source>
        <dbReference type="Proteomes" id="UP001203058"/>
    </source>
</evidence>
<keyword evidence="2" id="KW-1185">Reference proteome</keyword>
<dbReference type="Proteomes" id="UP001203058">
    <property type="component" value="Unassembled WGS sequence"/>
</dbReference>
<dbReference type="SUPFAM" id="SSF52467">
    <property type="entry name" value="DHS-like NAD/FAD-binding domain"/>
    <property type="match status" value="1"/>
</dbReference>
<name>A0ABS9VQJ4_9SPHN</name>
<dbReference type="Pfam" id="PF13289">
    <property type="entry name" value="SIR2_2"/>
    <property type="match status" value="1"/>
</dbReference>
<dbReference type="EMBL" id="JAKZHW010000002">
    <property type="protein sequence ID" value="MCH8617231.1"/>
    <property type="molecule type" value="Genomic_DNA"/>
</dbReference>
<gene>
    <name evidence="1" type="ORF">LZ016_14130</name>
</gene>